<feature type="binding site" evidence="8">
    <location>
        <position position="34"/>
    </location>
    <ligand>
        <name>[4Fe-4S] cluster</name>
        <dbReference type="ChEBI" id="CHEBI:49883"/>
        <note>4Fe-4S-S-AdoMet</note>
    </ligand>
</feature>
<dbReference type="InterPro" id="IPR058240">
    <property type="entry name" value="rSAM_sf"/>
</dbReference>
<dbReference type="Pfam" id="PF04055">
    <property type="entry name" value="Radical_SAM"/>
    <property type="match status" value="1"/>
</dbReference>
<comment type="caution">
    <text evidence="8">Lacks conserved residue(s) required for the propagation of feature annotation.</text>
</comment>
<accession>A0A859FEV1</accession>
<feature type="binding site" evidence="8">
    <location>
        <position position="41"/>
    </location>
    <ligand>
        <name>[4Fe-4S] cluster</name>
        <dbReference type="ChEBI" id="CHEBI:49883"/>
        <note>4Fe-4S-S-AdoMet</note>
    </ligand>
</feature>
<dbReference type="InterPro" id="IPR024924">
    <property type="entry name" value="7-CO-7-deazaguanine_synth-like"/>
</dbReference>
<keyword evidence="2 8" id="KW-0949">S-adenosyl-L-methionine</keyword>
<feature type="binding site" evidence="8">
    <location>
        <position position="81"/>
    </location>
    <ligand>
        <name>substrate</name>
    </ligand>
</feature>
<feature type="binding site" evidence="8">
    <location>
        <position position="30"/>
    </location>
    <ligand>
        <name>substrate</name>
    </ligand>
</feature>
<dbReference type="InterPro" id="IPR017742">
    <property type="entry name" value="Deazaguanine_synth"/>
</dbReference>
<sequence>MANKVPVLEVFGPTFQGEGMVIGKKTMFVRTAGCDYSCAWCDSAFTWDGSAKEDIRMLSAKEVFAELQELAPNNFAHVTISGGNPALLKNMGELVTLLHDKGMEVAIETQGSRWQDWLVEIDDLTISPKPPSSSMVTDFTVLDDLINRLRDADRVSHTSLKVVCFNEEDYQYAKEIHARYPDIAFFLQVGNEDVDHNVSEDNLVPKLLMKYEELVDRTMSDSDMTRVRVLPQLHTLVWGNKRGV</sequence>
<keyword evidence="4 8" id="KW-0460">Magnesium</keyword>
<keyword evidence="1 8" id="KW-0004">4Fe-4S</keyword>
<dbReference type="EMBL" id="CP041372">
    <property type="protein sequence ID" value="QKS71617.1"/>
    <property type="molecule type" value="Genomic_DNA"/>
</dbReference>
<evidence type="ECO:0000256" key="2">
    <source>
        <dbReference type="ARBA" id="ARBA00022691"/>
    </source>
</evidence>
<comment type="cofactor">
    <cofactor evidence="8">
        <name>[4Fe-4S] cluster</name>
        <dbReference type="ChEBI" id="CHEBI:49883"/>
    </cofactor>
    <text evidence="8">Binds 1 [4Fe-4S] cluster. The cluster is coordinated with 3 cysteines and an exchangeable S-adenosyl-L-methionine.</text>
</comment>
<dbReference type="UniPathway" id="UPA00391"/>
<feature type="binding site" evidence="8">
    <location>
        <begin position="127"/>
        <end position="129"/>
    </location>
    <ligand>
        <name>S-adenosyl-L-methionine</name>
        <dbReference type="ChEBI" id="CHEBI:59789"/>
    </ligand>
</feature>
<dbReference type="Proteomes" id="UP000318138">
    <property type="component" value="Chromosome"/>
</dbReference>
<feature type="binding site" evidence="8">
    <location>
        <position position="83"/>
    </location>
    <ligand>
        <name>S-adenosyl-L-methionine</name>
        <dbReference type="ChEBI" id="CHEBI:59789"/>
    </ligand>
</feature>
<evidence type="ECO:0000256" key="8">
    <source>
        <dbReference type="HAMAP-Rule" id="MF_00917"/>
    </source>
</evidence>
<evidence type="ECO:0000256" key="6">
    <source>
        <dbReference type="ARBA" id="ARBA00023014"/>
    </source>
</evidence>
<evidence type="ECO:0000313" key="10">
    <source>
        <dbReference type="EMBL" id="QKS71617.1"/>
    </source>
</evidence>
<evidence type="ECO:0000256" key="7">
    <source>
        <dbReference type="ARBA" id="ARBA00023239"/>
    </source>
</evidence>
<comment type="function">
    <text evidence="8">Catalyzes the complex heterocyclic radical-mediated conversion of 6-carboxy-5,6,7,8-tetrahydropterin (CPH4) to 7-carboxy-7-deazaguanine (CDG), a step common to the biosynthetic pathways of all 7-deazapurine-containing compounds.</text>
</comment>
<dbReference type="GO" id="GO:0008616">
    <property type="term" value="P:tRNA queuosine(34) biosynthetic process"/>
    <property type="evidence" value="ECO:0007669"/>
    <property type="project" value="UniProtKB-UniRule"/>
</dbReference>
<dbReference type="HAMAP" id="MF_00917">
    <property type="entry name" value="QueE"/>
    <property type="match status" value="1"/>
</dbReference>
<comment type="subunit">
    <text evidence="8">Homodimer.</text>
</comment>
<comment type="cofactor">
    <cofactor evidence="8">
        <name>S-adenosyl-L-methionine</name>
        <dbReference type="ChEBI" id="CHEBI:59789"/>
    </cofactor>
    <text evidence="8">Binds 1 S-adenosyl-L-methionine per subunit.</text>
</comment>
<proteinExistence type="inferred from homology"/>
<dbReference type="GO" id="GO:0051539">
    <property type="term" value="F:4 iron, 4 sulfur cluster binding"/>
    <property type="evidence" value="ECO:0007669"/>
    <property type="project" value="UniProtKB-UniRule"/>
</dbReference>
<dbReference type="PANTHER" id="PTHR42836">
    <property type="entry name" value="7-CARBOXY-7-DEAZAGUANINE SYNTHASE"/>
    <property type="match status" value="1"/>
</dbReference>
<feature type="binding site" evidence="8">
    <location>
        <begin position="15"/>
        <end position="17"/>
    </location>
    <ligand>
        <name>substrate</name>
    </ligand>
</feature>
<keyword evidence="8" id="KW-0671">Queuosine biosynthesis</keyword>
<name>A0A859FEV1_9BACI</name>
<dbReference type="SUPFAM" id="SSF102114">
    <property type="entry name" value="Radical SAM enzymes"/>
    <property type="match status" value="1"/>
</dbReference>
<keyword evidence="6 8" id="KW-0411">Iron-sulfur</keyword>
<comment type="catalytic activity">
    <reaction evidence="8">
        <text>6-carboxy-5,6,7,8-tetrahydropterin + H(+) = 7-carboxy-7-carbaguanine + NH4(+)</text>
        <dbReference type="Rhea" id="RHEA:27974"/>
        <dbReference type="ChEBI" id="CHEBI:15378"/>
        <dbReference type="ChEBI" id="CHEBI:28938"/>
        <dbReference type="ChEBI" id="CHEBI:61032"/>
        <dbReference type="ChEBI" id="CHEBI:61036"/>
        <dbReference type="EC" id="4.3.99.3"/>
    </reaction>
</comment>
<feature type="binding site" evidence="8">
    <location>
        <position position="43"/>
    </location>
    <ligand>
        <name>Mg(2+)</name>
        <dbReference type="ChEBI" id="CHEBI:18420"/>
    </ligand>
</feature>
<dbReference type="InterPro" id="IPR013785">
    <property type="entry name" value="Aldolase_TIM"/>
</dbReference>
<dbReference type="GO" id="GO:0000287">
    <property type="term" value="F:magnesium ion binding"/>
    <property type="evidence" value="ECO:0007669"/>
    <property type="project" value="UniProtKB-UniRule"/>
</dbReference>
<feature type="binding site" evidence="8">
    <location>
        <position position="38"/>
    </location>
    <ligand>
        <name>[4Fe-4S] cluster</name>
        <dbReference type="ChEBI" id="CHEBI:49883"/>
        <note>4Fe-4S-S-AdoMet</note>
    </ligand>
</feature>
<comment type="cofactor">
    <cofactor evidence="8">
        <name>Mg(2+)</name>
        <dbReference type="ChEBI" id="CHEBI:18420"/>
    </cofactor>
</comment>
<keyword evidence="3 8" id="KW-0479">Metal-binding</keyword>
<gene>
    <name evidence="8 10" type="primary">queE</name>
    <name evidence="10" type="ORF">FLK61_33570</name>
</gene>
<dbReference type="InterPro" id="IPR007197">
    <property type="entry name" value="rSAM"/>
</dbReference>
<dbReference type="EC" id="4.3.99.3" evidence="8"/>
<comment type="pathway">
    <text evidence="8">Purine metabolism; 7-cyano-7-deazaguanine biosynthesis.</text>
</comment>
<feature type="domain" description="Radical SAM core" evidence="9">
    <location>
        <begin position="21"/>
        <end position="240"/>
    </location>
</feature>
<dbReference type="PANTHER" id="PTHR42836:SF1">
    <property type="entry name" value="7-CARBOXY-7-DEAZAGUANINE SYNTHASE"/>
    <property type="match status" value="1"/>
</dbReference>
<keyword evidence="11" id="KW-1185">Reference proteome</keyword>
<evidence type="ECO:0000313" key="11">
    <source>
        <dbReference type="Proteomes" id="UP000318138"/>
    </source>
</evidence>
<comment type="similarity">
    <text evidence="8">Belongs to the radical SAM superfamily. 7-carboxy-7-deazaguanine synthase family.</text>
</comment>
<keyword evidence="7 8" id="KW-0456">Lyase</keyword>
<reference evidence="11" key="1">
    <citation type="submission" date="2019-07" db="EMBL/GenBank/DDBJ databases">
        <title>Bacillus alkalisoli sp. nov. isolated from saline soil.</title>
        <authorList>
            <person name="Sun J.-Q."/>
            <person name="Xu L."/>
        </authorList>
    </citation>
    <scope>NUCLEOTIDE SEQUENCE [LARGE SCALE GENOMIC DNA]</scope>
    <source>
        <strain evidence="11">M4U3P1</strain>
    </source>
</reference>
<dbReference type="RefSeq" id="WP_176009651.1">
    <property type="nucleotide sequence ID" value="NZ_CP041372.2"/>
</dbReference>
<dbReference type="PROSITE" id="PS51918">
    <property type="entry name" value="RADICAL_SAM"/>
    <property type="match status" value="1"/>
</dbReference>
<dbReference type="NCBIfam" id="TIGR03365">
    <property type="entry name" value="Bsubt_queE"/>
    <property type="match status" value="1"/>
</dbReference>
<evidence type="ECO:0000256" key="5">
    <source>
        <dbReference type="ARBA" id="ARBA00023004"/>
    </source>
</evidence>
<evidence type="ECO:0000256" key="4">
    <source>
        <dbReference type="ARBA" id="ARBA00022842"/>
    </source>
</evidence>
<protein>
    <recommendedName>
        <fullName evidence="8">7-carboxy-7-deazaguanine synthase</fullName>
        <shortName evidence="8">CDG synthase</shortName>
        <ecNumber evidence="8">4.3.99.3</ecNumber>
    </recommendedName>
    <alternativeName>
        <fullName evidence="8">Queuosine biosynthesis protein QueE</fullName>
    </alternativeName>
</protein>
<dbReference type="Gene3D" id="3.20.20.70">
    <property type="entry name" value="Aldolase class I"/>
    <property type="match status" value="1"/>
</dbReference>
<dbReference type="GO" id="GO:1904047">
    <property type="term" value="F:S-adenosyl-L-methionine binding"/>
    <property type="evidence" value="ECO:0007669"/>
    <property type="project" value="UniProtKB-UniRule"/>
</dbReference>
<dbReference type="SFLD" id="SFLDS00029">
    <property type="entry name" value="Radical_SAM"/>
    <property type="match status" value="1"/>
</dbReference>
<dbReference type="KEGG" id="psua:FLK61_33570"/>
<feature type="binding site" evidence="8">
    <location>
        <begin position="40"/>
        <end position="42"/>
    </location>
    <ligand>
        <name>S-adenosyl-L-methionine</name>
        <dbReference type="ChEBI" id="CHEBI:59789"/>
    </ligand>
</feature>
<keyword evidence="5 8" id="KW-0408">Iron</keyword>
<evidence type="ECO:0000259" key="9">
    <source>
        <dbReference type="PROSITE" id="PS51918"/>
    </source>
</evidence>
<organism evidence="10 11">
    <name type="scientific">Paenalkalicoccus suaedae</name>
    <dbReference type="NCBI Taxonomy" id="2592382"/>
    <lineage>
        <taxon>Bacteria</taxon>
        <taxon>Bacillati</taxon>
        <taxon>Bacillota</taxon>
        <taxon>Bacilli</taxon>
        <taxon>Bacillales</taxon>
        <taxon>Bacillaceae</taxon>
        <taxon>Paenalkalicoccus</taxon>
    </lineage>
</organism>
<dbReference type="SFLD" id="SFLDF00300">
    <property type="entry name" value="7-carboxy-7-deazaguanine_synth"/>
    <property type="match status" value="1"/>
</dbReference>
<dbReference type="AlphaFoldDB" id="A0A859FEV1"/>
<evidence type="ECO:0000256" key="1">
    <source>
        <dbReference type="ARBA" id="ARBA00022485"/>
    </source>
</evidence>
<dbReference type="PIRSF" id="PIRSF000370">
    <property type="entry name" value="QueE"/>
    <property type="match status" value="1"/>
</dbReference>
<evidence type="ECO:0000256" key="3">
    <source>
        <dbReference type="ARBA" id="ARBA00022723"/>
    </source>
</evidence>
<dbReference type="GO" id="GO:0016840">
    <property type="term" value="F:carbon-nitrogen lyase activity"/>
    <property type="evidence" value="ECO:0007669"/>
    <property type="project" value="UniProtKB-UniRule"/>
</dbReference>